<feature type="coiled-coil region" evidence="1">
    <location>
        <begin position="350"/>
        <end position="411"/>
    </location>
</feature>
<dbReference type="RefSeq" id="WP_041567158.1">
    <property type="nucleotide sequence ID" value="NZ_QKZR01000003.1"/>
</dbReference>
<proteinExistence type="predicted"/>
<evidence type="ECO:0000256" key="1">
    <source>
        <dbReference type="SAM" id="Coils"/>
    </source>
</evidence>
<name>A0ABX5PWQ3_9FLAO</name>
<dbReference type="PROSITE" id="PS51257">
    <property type="entry name" value="PROKAR_LIPOPROTEIN"/>
    <property type="match status" value="1"/>
</dbReference>
<accession>A0ABX5PWQ3</accession>
<organism evidence="2 3">
    <name type="scientific">Nonlabens dokdonensis</name>
    <dbReference type="NCBI Taxonomy" id="328515"/>
    <lineage>
        <taxon>Bacteria</taxon>
        <taxon>Pseudomonadati</taxon>
        <taxon>Bacteroidota</taxon>
        <taxon>Flavobacteriia</taxon>
        <taxon>Flavobacteriales</taxon>
        <taxon>Flavobacteriaceae</taxon>
        <taxon>Nonlabens</taxon>
    </lineage>
</organism>
<protein>
    <recommendedName>
        <fullName evidence="4">Outer membrane efflux protein</fullName>
    </recommendedName>
</protein>
<gene>
    <name evidence="2" type="ORF">LX97_01978</name>
</gene>
<keyword evidence="3" id="KW-1185">Reference proteome</keyword>
<dbReference type="Proteomes" id="UP000248584">
    <property type="component" value="Unassembled WGS sequence"/>
</dbReference>
<reference evidence="2 3" key="1">
    <citation type="submission" date="2018-06" db="EMBL/GenBank/DDBJ databases">
        <title>Genomic Encyclopedia of Archaeal and Bacterial Type Strains, Phase II (KMG-II): from individual species to whole genera.</title>
        <authorList>
            <person name="Goeker M."/>
        </authorList>
    </citation>
    <scope>NUCLEOTIDE SEQUENCE [LARGE SCALE GENOMIC DNA]</scope>
    <source>
        <strain evidence="2 3">DSM 17205</strain>
    </source>
</reference>
<evidence type="ECO:0000313" key="3">
    <source>
        <dbReference type="Proteomes" id="UP000248584"/>
    </source>
</evidence>
<dbReference type="EMBL" id="QKZR01000003">
    <property type="protein sequence ID" value="PZX39624.1"/>
    <property type="molecule type" value="Genomic_DNA"/>
</dbReference>
<comment type="caution">
    <text evidence="2">The sequence shown here is derived from an EMBL/GenBank/DDBJ whole genome shotgun (WGS) entry which is preliminary data.</text>
</comment>
<evidence type="ECO:0000313" key="2">
    <source>
        <dbReference type="EMBL" id="PZX39624.1"/>
    </source>
</evidence>
<keyword evidence="1" id="KW-0175">Coiled coil</keyword>
<sequence>MFKVTQMLFKRGALLLLVVMSLVACSKKIMDPLYERLPAIPAVPDYELLDPLNVPSDKQLQLNINLYEESLPDEGNYVNSPGATSINGARPSVIIAVPAEESGKQRKFEEGDDEESIFGTSGYYNEAEQYVEKDLLRKGFSVLDRSKFEAKLRDLRDKAAYGERSWLSRGYEKYLENGEYDVVKEDLKNQYDNGNLSLTEYQTKVAEVDKYSQRALPGKKRDENEMNDIAEVIRAAQTGADQADYLLQINEVKMGNAGDRKLSIQNLPEVQNFMIENTGLSFGRLPYSLPAQISANWFQSSLNAKLIEIKSGSIVWLGSHEIESWAADEVKVTINVTKKVANEDEVNGVISDYNRRLKAKEQRLKKVQDQLRNNYTKGMSPSKTYESTEAMEKAERDMKSKIRQLEDEQYALIKDIERLTYDTPRFSEDPWDYKYVVQDPIIEPDLSKPKNKLEERELKKHKAQLIKSVSRLLINTIEIN</sequence>
<evidence type="ECO:0008006" key="4">
    <source>
        <dbReference type="Google" id="ProtNLM"/>
    </source>
</evidence>